<dbReference type="RefSeq" id="WP_391932647.1">
    <property type="nucleotide sequence ID" value="NZ_JBIBSM010000001.1"/>
</dbReference>
<evidence type="ECO:0008006" key="4">
    <source>
        <dbReference type="Google" id="ProtNLM"/>
    </source>
</evidence>
<comment type="caution">
    <text evidence="2">The sequence shown here is derived from an EMBL/GenBank/DDBJ whole genome shotgun (WGS) entry which is preliminary data.</text>
</comment>
<sequence>MAGQGRETVRRAAVRPLVGLLAGLLAGAGCASPEPPDPAPRQIQTLLDRHARAVLARDEAAYAVDLDPALAPAALREFEHLAEVPLGAWRYRLKDFDRSGEGRATARAELSYEIRGYDSGPVTTERVLDLAERDGRWYVSADRPASGAAQQLWQQGDVEAERGERSLVLGVGQSPERLREIAAAADRAVPAVSAAWPEKWAGRVVVLVPASLDAMGGLLGAPAPSYRGIAAVTTGEVRGGPDAPADRVIVNPEAYGELGAFGRQMVLTHETTHVATRAHTSPATPVWLSEGLADWVAYRGSGRTAAQAAPELRRAVRAGDLPAGLPDDDIFAFGGDADALAQAYEGGWLACELIAEHWGEAKLIAFYRAVGAHPGRAGSVEKALHEVLGTTPADFTTRWRAYLGERLG</sequence>
<organism evidence="2 3">
    <name type="scientific">Streptomyces lateritius</name>
    <dbReference type="NCBI Taxonomy" id="67313"/>
    <lineage>
        <taxon>Bacteria</taxon>
        <taxon>Bacillati</taxon>
        <taxon>Actinomycetota</taxon>
        <taxon>Actinomycetes</taxon>
        <taxon>Kitasatosporales</taxon>
        <taxon>Streptomycetaceae</taxon>
        <taxon>Streptomyces</taxon>
    </lineage>
</organism>
<name>A0ABW6Y4V2_9ACTN</name>
<accession>A0ABW6Y4V2</accession>
<feature type="chain" id="PRO_5045340919" description="Lipoprotein" evidence="1">
    <location>
        <begin position="32"/>
        <end position="408"/>
    </location>
</feature>
<protein>
    <recommendedName>
        <fullName evidence="4">Lipoprotein</fullName>
    </recommendedName>
</protein>
<evidence type="ECO:0000313" key="3">
    <source>
        <dbReference type="Proteomes" id="UP001603013"/>
    </source>
</evidence>
<gene>
    <name evidence="2" type="ORF">ACF05T_01830</name>
</gene>
<proteinExistence type="predicted"/>
<evidence type="ECO:0000313" key="2">
    <source>
        <dbReference type="EMBL" id="MFF8274848.1"/>
    </source>
</evidence>
<reference evidence="2 3" key="1">
    <citation type="submission" date="2024-10" db="EMBL/GenBank/DDBJ databases">
        <title>The Natural Products Discovery Center: Release of the First 8490 Sequenced Strains for Exploring Actinobacteria Biosynthetic Diversity.</title>
        <authorList>
            <person name="Kalkreuter E."/>
            <person name="Kautsar S.A."/>
            <person name="Yang D."/>
            <person name="Bader C.D."/>
            <person name="Teijaro C.N."/>
            <person name="Fluegel L."/>
            <person name="Davis C.M."/>
            <person name="Simpson J.R."/>
            <person name="Lauterbach L."/>
            <person name="Steele A.D."/>
            <person name="Gui C."/>
            <person name="Meng S."/>
            <person name="Li G."/>
            <person name="Viehrig K."/>
            <person name="Ye F."/>
            <person name="Su P."/>
            <person name="Kiefer A.F."/>
            <person name="Nichols A."/>
            <person name="Cepeda A.J."/>
            <person name="Yan W."/>
            <person name="Fan B."/>
            <person name="Jiang Y."/>
            <person name="Adhikari A."/>
            <person name="Zheng C.-J."/>
            <person name="Schuster L."/>
            <person name="Cowan T.M."/>
            <person name="Smanski M.J."/>
            <person name="Chevrette M.G."/>
            <person name="De Carvalho L.P.S."/>
            <person name="Shen B."/>
        </authorList>
    </citation>
    <scope>NUCLEOTIDE SEQUENCE [LARGE SCALE GENOMIC DNA]</scope>
    <source>
        <strain evidence="2 3">NPDC015755</strain>
    </source>
</reference>
<keyword evidence="1" id="KW-0732">Signal</keyword>
<dbReference type="Proteomes" id="UP001603013">
    <property type="component" value="Unassembled WGS sequence"/>
</dbReference>
<dbReference type="EMBL" id="JBIBSM010000001">
    <property type="protein sequence ID" value="MFF8274848.1"/>
    <property type="molecule type" value="Genomic_DNA"/>
</dbReference>
<dbReference type="PROSITE" id="PS51257">
    <property type="entry name" value="PROKAR_LIPOPROTEIN"/>
    <property type="match status" value="1"/>
</dbReference>
<feature type="signal peptide" evidence="1">
    <location>
        <begin position="1"/>
        <end position="31"/>
    </location>
</feature>
<evidence type="ECO:0000256" key="1">
    <source>
        <dbReference type="SAM" id="SignalP"/>
    </source>
</evidence>
<keyword evidence="3" id="KW-1185">Reference proteome</keyword>